<proteinExistence type="predicted"/>
<evidence type="ECO:0000313" key="3">
    <source>
        <dbReference type="Proteomes" id="UP001234178"/>
    </source>
</evidence>
<feature type="compositionally biased region" description="Basic and acidic residues" evidence="1">
    <location>
        <begin position="53"/>
        <end position="73"/>
    </location>
</feature>
<sequence length="221" mass="25551">MKTSPTAERSATQSSLLRKHCLAMVGWTWPTKDDESSSETEQKTKSQAQQSRNRSDRHHDQSSESEDRLDEKVTSVPLRMVLFPTEDELSLSQMTPSSSLRTLNFNQNSSSRRRLDGEEKSLTSLQPDEMWQHCYEGSDADYRDKDPQWAHQDSKVSFYMSQSFPSPANSPEFEEKRFPQEFSPDKDVVWQSFGEESRLALCTEDMGSELERLEVQCNRFC</sequence>
<feature type="compositionally biased region" description="Polar residues" evidence="1">
    <location>
        <begin position="90"/>
        <end position="110"/>
    </location>
</feature>
<dbReference type="Proteomes" id="UP001234178">
    <property type="component" value="Unassembled WGS sequence"/>
</dbReference>
<keyword evidence="3" id="KW-1185">Reference proteome</keyword>
<organism evidence="2 3">
    <name type="scientific">Daphnia magna</name>
    <dbReference type="NCBI Taxonomy" id="35525"/>
    <lineage>
        <taxon>Eukaryota</taxon>
        <taxon>Metazoa</taxon>
        <taxon>Ecdysozoa</taxon>
        <taxon>Arthropoda</taxon>
        <taxon>Crustacea</taxon>
        <taxon>Branchiopoda</taxon>
        <taxon>Diplostraca</taxon>
        <taxon>Cladocera</taxon>
        <taxon>Anomopoda</taxon>
        <taxon>Daphniidae</taxon>
        <taxon>Daphnia</taxon>
    </lineage>
</organism>
<reference evidence="2 3" key="1">
    <citation type="journal article" date="2023" name="Nucleic Acids Res.">
        <title>The hologenome of Daphnia magna reveals possible DNA methylation and microbiome-mediated evolution of the host genome.</title>
        <authorList>
            <person name="Chaturvedi A."/>
            <person name="Li X."/>
            <person name="Dhandapani V."/>
            <person name="Marshall H."/>
            <person name="Kissane S."/>
            <person name="Cuenca-Cambronero M."/>
            <person name="Asole G."/>
            <person name="Calvet F."/>
            <person name="Ruiz-Romero M."/>
            <person name="Marangio P."/>
            <person name="Guigo R."/>
            <person name="Rago D."/>
            <person name="Mirbahai L."/>
            <person name="Eastwood N."/>
            <person name="Colbourne J.K."/>
            <person name="Zhou J."/>
            <person name="Mallon E."/>
            <person name="Orsini L."/>
        </authorList>
    </citation>
    <scope>NUCLEOTIDE SEQUENCE [LARGE SCALE GENOMIC DNA]</scope>
    <source>
        <strain evidence="2">LRV0_1</strain>
    </source>
</reference>
<evidence type="ECO:0000256" key="1">
    <source>
        <dbReference type="SAM" id="MobiDB-lite"/>
    </source>
</evidence>
<protein>
    <submittedName>
        <fullName evidence="2">Uncharacterized protein</fullName>
    </submittedName>
</protein>
<gene>
    <name evidence="2" type="ORF">OUZ56_010817</name>
</gene>
<comment type="caution">
    <text evidence="2">The sequence shown here is derived from an EMBL/GenBank/DDBJ whole genome shotgun (WGS) entry which is preliminary data.</text>
</comment>
<dbReference type="EMBL" id="JAOYFB010000002">
    <property type="protein sequence ID" value="KAK4005742.1"/>
    <property type="molecule type" value="Genomic_DNA"/>
</dbReference>
<feature type="compositionally biased region" description="Basic and acidic residues" evidence="1">
    <location>
        <begin position="31"/>
        <end position="44"/>
    </location>
</feature>
<feature type="region of interest" description="Disordered" evidence="1">
    <location>
        <begin position="29"/>
        <end position="121"/>
    </location>
</feature>
<evidence type="ECO:0000313" key="2">
    <source>
        <dbReference type="EMBL" id="KAK4005742.1"/>
    </source>
</evidence>
<accession>A0ABQ9YYL2</accession>
<name>A0ABQ9YYL2_9CRUS</name>